<dbReference type="KEGG" id="spar:SPRG_04926"/>
<dbReference type="OrthoDB" id="2157380at2759"/>
<proteinExistence type="predicted"/>
<dbReference type="InterPro" id="IPR019332">
    <property type="entry name" value="OSCP1"/>
</dbReference>
<evidence type="ECO:0008006" key="3">
    <source>
        <dbReference type="Google" id="ProtNLM"/>
    </source>
</evidence>
<dbReference type="EMBL" id="KK583204">
    <property type="protein sequence ID" value="KDO29814.1"/>
    <property type="molecule type" value="Genomic_DNA"/>
</dbReference>
<name>A0A067CGD9_SAPPC</name>
<dbReference type="PANTHER" id="PTHR21439:SF0">
    <property type="entry name" value="PROTEIN OSCP1"/>
    <property type="match status" value="1"/>
</dbReference>
<dbReference type="GO" id="GO:0005737">
    <property type="term" value="C:cytoplasm"/>
    <property type="evidence" value="ECO:0007669"/>
    <property type="project" value="TreeGrafter"/>
</dbReference>
<sequence length="391" mass="42382">MTSGALLAMPMLLINMGGEMIYVLDQRLKAQNIPEDKSTKVLVDVVKTMYNTKFISELFRPHHMYSNLSTRQIFDRLAHSSIMRLNQSSMDKLYGLMRMGFKSNLLACSSADQLVQVTMNHLQSIKAIVKADEATSLIEDAVVLTASVYGALSHADFLLLKQHLARFFQDVRIKVSLFLQSGIQNPDGAFVLRANGPIATGGDIPGVVRYFDDRGKVVDKDMLDLANAVGAIAVDDGPILTRDPALCPFGENLYAPTAKPDLKSGAELTADAKRTRGADKVDAPAKQYKATAQDGLNLLADLLGNNSAKETTDAKPFKIALFAGDTGDDDDANDGKGTEAHVTMITIDALSDHKDATKHLFDDFDVDVKVRAEGKKGGDDDDLLSLMDASA</sequence>
<dbReference type="Proteomes" id="UP000030745">
    <property type="component" value="Unassembled WGS sequence"/>
</dbReference>
<dbReference type="GO" id="GO:0005886">
    <property type="term" value="C:plasma membrane"/>
    <property type="evidence" value="ECO:0007669"/>
    <property type="project" value="TreeGrafter"/>
</dbReference>
<dbReference type="Pfam" id="PF10188">
    <property type="entry name" value="Oscp1"/>
    <property type="match status" value="1"/>
</dbReference>
<reference evidence="1 2" key="1">
    <citation type="journal article" date="2013" name="PLoS Genet.">
        <title>Distinctive expansion of potential virulence genes in the genome of the oomycete fish pathogen Saprolegnia parasitica.</title>
        <authorList>
            <person name="Jiang R.H."/>
            <person name="de Bruijn I."/>
            <person name="Haas B.J."/>
            <person name="Belmonte R."/>
            <person name="Lobach L."/>
            <person name="Christie J."/>
            <person name="van den Ackerveken G."/>
            <person name="Bottin A."/>
            <person name="Bulone V."/>
            <person name="Diaz-Moreno S.M."/>
            <person name="Dumas B."/>
            <person name="Fan L."/>
            <person name="Gaulin E."/>
            <person name="Govers F."/>
            <person name="Grenville-Briggs L.J."/>
            <person name="Horner N.R."/>
            <person name="Levin J.Z."/>
            <person name="Mammella M."/>
            <person name="Meijer H.J."/>
            <person name="Morris P."/>
            <person name="Nusbaum C."/>
            <person name="Oome S."/>
            <person name="Phillips A.J."/>
            <person name="van Rooyen D."/>
            <person name="Rzeszutek E."/>
            <person name="Saraiva M."/>
            <person name="Secombes C.J."/>
            <person name="Seidl M.F."/>
            <person name="Snel B."/>
            <person name="Stassen J.H."/>
            <person name="Sykes S."/>
            <person name="Tripathy S."/>
            <person name="van den Berg H."/>
            <person name="Vega-Arreguin J.C."/>
            <person name="Wawra S."/>
            <person name="Young S.K."/>
            <person name="Zeng Q."/>
            <person name="Dieguez-Uribeondo J."/>
            <person name="Russ C."/>
            <person name="Tyler B.M."/>
            <person name="van West P."/>
        </authorList>
    </citation>
    <scope>NUCLEOTIDE SEQUENCE [LARGE SCALE GENOMIC DNA]</scope>
    <source>
        <strain evidence="1 2">CBS 223.65</strain>
    </source>
</reference>
<accession>A0A067CGD9</accession>
<dbReference type="VEuPathDB" id="FungiDB:SPRG_04926"/>
<gene>
    <name evidence="1" type="ORF">SPRG_04926</name>
</gene>
<dbReference type="PANTHER" id="PTHR21439">
    <property type="entry name" value="OXIDORED-NITRO DOMAIN-CONTAINING PROTEIN"/>
    <property type="match status" value="1"/>
</dbReference>
<evidence type="ECO:0000313" key="2">
    <source>
        <dbReference type="Proteomes" id="UP000030745"/>
    </source>
</evidence>
<dbReference type="RefSeq" id="XP_012199454.1">
    <property type="nucleotide sequence ID" value="XM_012344064.1"/>
</dbReference>
<dbReference type="OMA" id="SHTGCAK"/>
<keyword evidence="2" id="KW-1185">Reference proteome</keyword>
<dbReference type="GeneID" id="24127341"/>
<dbReference type="AlphaFoldDB" id="A0A067CGD9"/>
<organism evidence="1 2">
    <name type="scientific">Saprolegnia parasitica (strain CBS 223.65)</name>
    <dbReference type="NCBI Taxonomy" id="695850"/>
    <lineage>
        <taxon>Eukaryota</taxon>
        <taxon>Sar</taxon>
        <taxon>Stramenopiles</taxon>
        <taxon>Oomycota</taxon>
        <taxon>Saprolegniomycetes</taxon>
        <taxon>Saprolegniales</taxon>
        <taxon>Saprolegniaceae</taxon>
        <taxon>Saprolegnia</taxon>
    </lineage>
</organism>
<protein>
    <recommendedName>
        <fullName evidence="3">Protein OSCP1</fullName>
    </recommendedName>
</protein>
<evidence type="ECO:0000313" key="1">
    <source>
        <dbReference type="EMBL" id="KDO29814.1"/>
    </source>
</evidence>